<comment type="caution">
    <text evidence="6">The sequence shown here is derived from an EMBL/GenBank/DDBJ whole genome shotgun (WGS) entry which is preliminary data.</text>
</comment>
<dbReference type="CDD" id="cd00090">
    <property type="entry name" value="HTH_ARSR"/>
    <property type="match status" value="1"/>
</dbReference>
<reference evidence="6 7" key="1">
    <citation type="submission" date="2018-11" db="EMBL/GenBank/DDBJ databases">
        <title>Sequencing the genomes of 1000 actinobacteria strains.</title>
        <authorList>
            <person name="Klenk H.-P."/>
        </authorList>
    </citation>
    <scope>NUCLEOTIDE SEQUENCE [LARGE SCALE GENOMIC DNA]</scope>
    <source>
        <strain evidence="6 7">DSM 15700</strain>
    </source>
</reference>
<dbReference type="RefSeq" id="WP_123813250.1">
    <property type="nucleotide sequence ID" value="NZ_RKQZ01000001.1"/>
</dbReference>
<dbReference type="SUPFAM" id="SSF46785">
    <property type="entry name" value="Winged helix' DNA-binding domain"/>
    <property type="match status" value="1"/>
</dbReference>
<dbReference type="PANTHER" id="PTHR33154">
    <property type="entry name" value="TRANSCRIPTIONAL REGULATOR, ARSR FAMILY"/>
    <property type="match status" value="1"/>
</dbReference>
<accession>A0A3N4YKR6</accession>
<dbReference type="InterPro" id="IPR001845">
    <property type="entry name" value="HTH_ArsR_DNA-bd_dom"/>
</dbReference>
<evidence type="ECO:0000313" key="6">
    <source>
        <dbReference type="EMBL" id="RPF20026.1"/>
    </source>
</evidence>
<dbReference type="Proteomes" id="UP000280501">
    <property type="component" value="Unassembled WGS sequence"/>
</dbReference>
<dbReference type="GO" id="GO:0003677">
    <property type="term" value="F:DNA binding"/>
    <property type="evidence" value="ECO:0007669"/>
    <property type="project" value="UniProtKB-KW"/>
</dbReference>
<evidence type="ECO:0000313" key="7">
    <source>
        <dbReference type="Proteomes" id="UP000280501"/>
    </source>
</evidence>
<keyword evidence="2" id="KW-0238">DNA-binding</keyword>
<dbReference type="AlphaFoldDB" id="A0A3N4YKR6"/>
<evidence type="ECO:0000256" key="4">
    <source>
        <dbReference type="SAM" id="MobiDB-lite"/>
    </source>
</evidence>
<evidence type="ECO:0000256" key="3">
    <source>
        <dbReference type="ARBA" id="ARBA00023163"/>
    </source>
</evidence>
<dbReference type="PANTHER" id="PTHR33154:SF15">
    <property type="entry name" value="REGULATORY PROTEIN ARSR"/>
    <property type="match status" value="1"/>
</dbReference>
<feature type="domain" description="HTH arsR-type" evidence="5">
    <location>
        <begin position="32"/>
        <end position="111"/>
    </location>
</feature>
<dbReference type="InterPro" id="IPR036388">
    <property type="entry name" value="WH-like_DNA-bd_sf"/>
</dbReference>
<dbReference type="InterPro" id="IPR051081">
    <property type="entry name" value="HTH_MetalResp_TranReg"/>
</dbReference>
<keyword evidence="1" id="KW-0805">Transcription regulation</keyword>
<feature type="compositionally biased region" description="Low complexity" evidence="4">
    <location>
        <begin position="9"/>
        <end position="19"/>
    </location>
</feature>
<dbReference type="EMBL" id="RKQZ01000001">
    <property type="protein sequence ID" value="RPF20026.1"/>
    <property type="molecule type" value="Genomic_DNA"/>
</dbReference>
<dbReference type="OrthoDB" id="7945987at2"/>
<keyword evidence="7" id="KW-1185">Reference proteome</keyword>
<evidence type="ECO:0000259" key="5">
    <source>
        <dbReference type="SMART" id="SM00418"/>
    </source>
</evidence>
<dbReference type="Pfam" id="PF12840">
    <property type="entry name" value="HTH_20"/>
    <property type="match status" value="1"/>
</dbReference>
<name>A0A3N4YKR6_9MICO</name>
<organism evidence="6 7">
    <name type="scientific">Myceligenerans xiligouense</name>
    <dbReference type="NCBI Taxonomy" id="253184"/>
    <lineage>
        <taxon>Bacteria</taxon>
        <taxon>Bacillati</taxon>
        <taxon>Actinomycetota</taxon>
        <taxon>Actinomycetes</taxon>
        <taxon>Micrococcales</taxon>
        <taxon>Promicromonosporaceae</taxon>
        <taxon>Myceligenerans</taxon>
    </lineage>
</organism>
<dbReference type="SMART" id="SM00418">
    <property type="entry name" value="HTH_ARSR"/>
    <property type="match status" value="1"/>
</dbReference>
<evidence type="ECO:0000256" key="1">
    <source>
        <dbReference type="ARBA" id="ARBA00023015"/>
    </source>
</evidence>
<dbReference type="Gene3D" id="1.10.10.10">
    <property type="entry name" value="Winged helix-like DNA-binding domain superfamily/Winged helix DNA-binding domain"/>
    <property type="match status" value="1"/>
</dbReference>
<dbReference type="InterPro" id="IPR011991">
    <property type="entry name" value="ArsR-like_HTH"/>
</dbReference>
<evidence type="ECO:0000256" key="2">
    <source>
        <dbReference type="ARBA" id="ARBA00023125"/>
    </source>
</evidence>
<dbReference type="PRINTS" id="PR00778">
    <property type="entry name" value="HTHARSR"/>
</dbReference>
<proteinExistence type="predicted"/>
<sequence>MTGANEQSAPTDAPDAPDAPDIPGPPAQLEPAALRALSHPLRLRILDLLSVRGTLTASKLGEIVGESSGSTSYHLRQLEKHGLVREVEGKGTARERWWERTPGGFTISMSDQESPAIRATAEAVNLEFMRLRSERTLGFISRAGDADDVVTETWLPSTTFVTAHLWATPEQMTDMLSAWNRFAAEHIEPLRGQEEEPGAVPVEIHFDAFPLIDRHGEPL</sequence>
<protein>
    <submittedName>
        <fullName evidence="6">ArsR family transcriptional regulator</fullName>
    </submittedName>
</protein>
<dbReference type="GO" id="GO:0003700">
    <property type="term" value="F:DNA-binding transcription factor activity"/>
    <property type="evidence" value="ECO:0007669"/>
    <property type="project" value="InterPro"/>
</dbReference>
<gene>
    <name evidence="6" type="ORF">EDD34_0602</name>
</gene>
<dbReference type="InterPro" id="IPR036390">
    <property type="entry name" value="WH_DNA-bd_sf"/>
</dbReference>
<keyword evidence="3" id="KW-0804">Transcription</keyword>
<feature type="region of interest" description="Disordered" evidence="4">
    <location>
        <begin position="1"/>
        <end position="28"/>
    </location>
</feature>